<organism evidence="2 3">
    <name type="scientific">Meganyctiphanes norvegica</name>
    <name type="common">Northern krill</name>
    <name type="synonym">Thysanopoda norvegica</name>
    <dbReference type="NCBI Taxonomy" id="48144"/>
    <lineage>
        <taxon>Eukaryota</taxon>
        <taxon>Metazoa</taxon>
        <taxon>Ecdysozoa</taxon>
        <taxon>Arthropoda</taxon>
        <taxon>Crustacea</taxon>
        <taxon>Multicrustacea</taxon>
        <taxon>Malacostraca</taxon>
        <taxon>Eumalacostraca</taxon>
        <taxon>Eucarida</taxon>
        <taxon>Euphausiacea</taxon>
        <taxon>Euphausiidae</taxon>
        <taxon>Meganyctiphanes</taxon>
    </lineage>
</organism>
<evidence type="ECO:0000256" key="1">
    <source>
        <dbReference type="SAM" id="MobiDB-lite"/>
    </source>
</evidence>
<reference evidence="2 3" key="1">
    <citation type="submission" date="2024-05" db="EMBL/GenBank/DDBJ databases">
        <authorList>
            <person name="Wallberg A."/>
        </authorList>
    </citation>
    <scope>NUCLEOTIDE SEQUENCE [LARGE SCALE GENOMIC DNA]</scope>
</reference>
<comment type="caution">
    <text evidence="2">The sequence shown here is derived from an EMBL/GenBank/DDBJ whole genome shotgun (WGS) entry which is preliminary data.</text>
</comment>
<accession>A0AAV2Q845</accession>
<dbReference type="EMBL" id="CAXKWB010004266">
    <property type="protein sequence ID" value="CAL4073057.1"/>
    <property type="molecule type" value="Genomic_DNA"/>
</dbReference>
<proteinExistence type="predicted"/>
<sequence>MKEAVKIGILVCDRVQLQKKFDFCNIRFPNNSIVWTNTCNLIIETEILISKINQISYIFLEPADTRSVLLLNHLFNVIYGFFKSQGSKVNNSTVPNNDSIGGDFP</sequence>
<dbReference type="AlphaFoldDB" id="A0AAV2Q845"/>
<gene>
    <name evidence="2" type="ORF">MNOR_LOCUS9008</name>
</gene>
<name>A0AAV2Q845_MEGNR</name>
<feature type="region of interest" description="Disordered" evidence="1">
    <location>
        <begin position="86"/>
        <end position="105"/>
    </location>
</feature>
<feature type="compositionally biased region" description="Polar residues" evidence="1">
    <location>
        <begin position="86"/>
        <end position="99"/>
    </location>
</feature>
<protein>
    <submittedName>
        <fullName evidence="2">Uncharacterized protein</fullName>
    </submittedName>
</protein>
<keyword evidence="3" id="KW-1185">Reference proteome</keyword>
<evidence type="ECO:0000313" key="3">
    <source>
        <dbReference type="Proteomes" id="UP001497623"/>
    </source>
</evidence>
<evidence type="ECO:0000313" key="2">
    <source>
        <dbReference type="EMBL" id="CAL4073057.1"/>
    </source>
</evidence>
<dbReference type="Proteomes" id="UP001497623">
    <property type="component" value="Unassembled WGS sequence"/>
</dbReference>